<dbReference type="EMBL" id="CADCTK010000982">
    <property type="protein sequence ID" value="CAA9292456.1"/>
    <property type="molecule type" value="Genomic_DNA"/>
</dbReference>
<feature type="non-terminal residue" evidence="2">
    <location>
        <position position="25"/>
    </location>
</feature>
<name>A0A6J4K0J9_9CHLR</name>
<evidence type="ECO:0000313" key="2">
    <source>
        <dbReference type="EMBL" id="CAA9292456.1"/>
    </source>
</evidence>
<dbReference type="AlphaFoldDB" id="A0A6J4K0J9"/>
<feature type="region of interest" description="Disordered" evidence="1">
    <location>
        <begin position="1"/>
        <end position="25"/>
    </location>
</feature>
<reference evidence="2" key="1">
    <citation type="submission" date="2020-02" db="EMBL/GenBank/DDBJ databases">
        <authorList>
            <person name="Meier V. D."/>
        </authorList>
    </citation>
    <scope>NUCLEOTIDE SEQUENCE</scope>
    <source>
        <strain evidence="2">AVDCRST_MAG26</strain>
    </source>
</reference>
<sequence>WPSTSEQASRRTASSRWRKASACWS</sequence>
<feature type="non-terminal residue" evidence="2">
    <location>
        <position position="1"/>
    </location>
</feature>
<feature type="compositionally biased region" description="Polar residues" evidence="1">
    <location>
        <begin position="1"/>
        <end position="15"/>
    </location>
</feature>
<proteinExistence type="predicted"/>
<organism evidence="2">
    <name type="scientific">uncultured Chloroflexia bacterium</name>
    <dbReference type="NCBI Taxonomy" id="1672391"/>
    <lineage>
        <taxon>Bacteria</taxon>
        <taxon>Bacillati</taxon>
        <taxon>Chloroflexota</taxon>
        <taxon>Chloroflexia</taxon>
        <taxon>environmental samples</taxon>
    </lineage>
</organism>
<gene>
    <name evidence="2" type="ORF">AVDCRST_MAG26-4202</name>
</gene>
<accession>A0A6J4K0J9</accession>
<protein>
    <submittedName>
        <fullName evidence="2">Uncharacterized protein</fullName>
    </submittedName>
</protein>
<evidence type="ECO:0000256" key="1">
    <source>
        <dbReference type="SAM" id="MobiDB-lite"/>
    </source>
</evidence>